<sequence length="68" mass="6836">MVCLALSLSTTMLGVFLLLRRMSLMGDALSHAILPGVAVGYLLSGMSLLAMTLGGFIAGIVVALVAGG</sequence>
<keyword evidence="1 2" id="KW-0812">Transmembrane</keyword>
<keyword evidence="2" id="KW-0472">Membrane</keyword>
<feature type="transmembrane region" description="Helical" evidence="2">
    <location>
        <begin position="42"/>
        <end position="66"/>
    </location>
</feature>
<dbReference type="Proteomes" id="UP000254387">
    <property type="component" value="Unassembled WGS sequence"/>
</dbReference>
<dbReference type="PANTHER" id="PTHR30477:SF13">
    <property type="entry name" value="IRON TRANSPORT SYSTEM MEMBRANE PROTEIN HI_0360-RELATED"/>
    <property type="match status" value="1"/>
</dbReference>
<dbReference type="GO" id="GO:0043190">
    <property type="term" value="C:ATP-binding cassette (ABC) transporter complex"/>
    <property type="evidence" value="ECO:0007669"/>
    <property type="project" value="InterPro"/>
</dbReference>
<dbReference type="InterPro" id="IPR001626">
    <property type="entry name" value="ABC_TroCD"/>
</dbReference>
<proteinExistence type="inferred from homology"/>
<name>A0A378BVA5_KLEPN</name>
<keyword evidence="1" id="KW-0813">Transport</keyword>
<evidence type="ECO:0000313" key="4">
    <source>
        <dbReference type="Proteomes" id="UP000254387"/>
    </source>
</evidence>
<evidence type="ECO:0000256" key="2">
    <source>
        <dbReference type="SAM" id="Phobius"/>
    </source>
</evidence>
<accession>A0A378BVA5</accession>
<dbReference type="AlphaFoldDB" id="A0A378BVA5"/>
<comment type="subcellular location">
    <subcellularLocation>
        <location evidence="1">Cell membrane</location>
        <topology evidence="1">Multi-pass membrane protein</topology>
    </subcellularLocation>
</comment>
<evidence type="ECO:0000256" key="1">
    <source>
        <dbReference type="RuleBase" id="RU003943"/>
    </source>
</evidence>
<keyword evidence="2" id="KW-1133">Transmembrane helix</keyword>
<dbReference type="Pfam" id="PF00950">
    <property type="entry name" value="ABC-3"/>
    <property type="match status" value="1"/>
</dbReference>
<protein>
    <submittedName>
        <fullName evidence="3">Zinc ABC transporter</fullName>
    </submittedName>
</protein>
<reference evidence="3 4" key="1">
    <citation type="submission" date="2018-06" db="EMBL/GenBank/DDBJ databases">
        <authorList>
            <consortium name="Pathogen Informatics"/>
            <person name="Doyle S."/>
        </authorList>
    </citation>
    <scope>NUCLEOTIDE SEQUENCE [LARGE SCALE GENOMIC DNA]</scope>
    <source>
        <strain evidence="3 4">NCTC5053</strain>
    </source>
</reference>
<dbReference type="GO" id="GO:0055085">
    <property type="term" value="P:transmembrane transport"/>
    <property type="evidence" value="ECO:0007669"/>
    <property type="project" value="InterPro"/>
</dbReference>
<dbReference type="GO" id="GO:0010043">
    <property type="term" value="P:response to zinc ion"/>
    <property type="evidence" value="ECO:0007669"/>
    <property type="project" value="TreeGrafter"/>
</dbReference>
<evidence type="ECO:0000313" key="3">
    <source>
        <dbReference type="EMBL" id="STV54396.1"/>
    </source>
</evidence>
<organism evidence="3 4">
    <name type="scientific">Klebsiella pneumoniae</name>
    <dbReference type="NCBI Taxonomy" id="573"/>
    <lineage>
        <taxon>Bacteria</taxon>
        <taxon>Pseudomonadati</taxon>
        <taxon>Pseudomonadota</taxon>
        <taxon>Gammaproteobacteria</taxon>
        <taxon>Enterobacterales</taxon>
        <taxon>Enterobacteriaceae</taxon>
        <taxon>Klebsiella/Raoultella group</taxon>
        <taxon>Klebsiella</taxon>
        <taxon>Klebsiella pneumoniae complex</taxon>
    </lineage>
</organism>
<comment type="similarity">
    <text evidence="1">Belongs to the ABC-3 integral membrane protein family.</text>
</comment>
<dbReference type="EMBL" id="UGMN01000004">
    <property type="protein sequence ID" value="STV54396.1"/>
    <property type="molecule type" value="Genomic_DNA"/>
</dbReference>
<gene>
    <name evidence="3" type="ORF">NCTC5053_05616</name>
</gene>
<dbReference type="PANTHER" id="PTHR30477">
    <property type="entry name" value="ABC-TRANSPORTER METAL-BINDING PROTEIN"/>
    <property type="match status" value="1"/>
</dbReference>